<evidence type="ECO:0000313" key="3">
    <source>
        <dbReference type="Proteomes" id="UP000238426"/>
    </source>
</evidence>
<dbReference type="EMBL" id="PXOQ01000007">
    <property type="protein sequence ID" value="PSG90012.1"/>
    <property type="molecule type" value="Genomic_DNA"/>
</dbReference>
<organism evidence="2 3">
    <name type="scientific">Aurantibacter aestuarii</name>
    <dbReference type="NCBI Taxonomy" id="1266046"/>
    <lineage>
        <taxon>Bacteria</taxon>
        <taxon>Pseudomonadati</taxon>
        <taxon>Bacteroidota</taxon>
        <taxon>Flavobacteriia</taxon>
        <taxon>Flavobacteriales</taxon>
        <taxon>Flavobacteriaceae</taxon>
        <taxon>Aurantibacter</taxon>
    </lineage>
</organism>
<protein>
    <recommendedName>
        <fullName evidence="1">TPM domain-containing protein</fullName>
    </recommendedName>
</protein>
<dbReference type="PANTHER" id="PTHR30373">
    <property type="entry name" value="UPF0603 PROTEIN YGCG"/>
    <property type="match status" value="1"/>
</dbReference>
<dbReference type="RefSeq" id="WP_106462155.1">
    <property type="nucleotide sequence ID" value="NZ_PXOQ01000007.1"/>
</dbReference>
<dbReference type="Proteomes" id="UP000238426">
    <property type="component" value="Unassembled WGS sequence"/>
</dbReference>
<dbReference type="Gene3D" id="3.10.310.50">
    <property type="match status" value="1"/>
</dbReference>
<accession>A0A2T1NC43</accession>
<dbReference type="InterPro" id="IPR007621">
    <property type="entry name" value="TPM_dom"/>
</dbReference>
<dbReference type="OrthoDB" id="9786161at2"/>
<proteinExistence type="predicted"/>
<dbReference type="AlphaFoldDB" id="A0A2T1NC43"/>
<feature type="domain" description="TPM" evidence="1">
    <location>
        <begin position="6"/>
        <end position="123"/>
    </location>
</feature>
<dbReference type="PANTHER" id="PTHR30373:SF8">
    <property type="entry name" value="BLL7265 PROTEIN"/>
    <property type="match status" value="1"/>
</dbReference>
<name>A0A2T1NC43_9FLAO</name>
<gene>
    <name evidence="2" type="ORF">C7H52_01705</name>
</gene>
<keyword evidence="3" id="KW-1185">Reference proteome</keyword>
<comment type="caution">
    <text evidence="2">The sequence shown here is derived from an EMBL/GenBank/DDBJ whole genome shotgun (WGS) entry which is preliminary data.</text>
</comment>
<evidence type="ECO:0000259" key="1">
    <source>
        <dbReference type="Pfam" id="PF04536"/>
    </source>
</evidence>
<reference evidence="2 3" key="1">
    <citation type="submission" date="2018-03" db="EMBL/GenBank/DDBJ databases">
        <title>Mesoflavibacter sp. HG37 and Mesoflavibacter sp. HG96 sp.nov., two marine bacteria isolated from seawater of Western Pacific Ocean.</title>
        <authorList>
            <person name="Cheng H."/>
            <person name="Wu Y.-H."/>
            <person name="Guo L.-L."/>
            <person name="Xu X.-W."/>
        </authorList>
    </citation>
    <scope>NUCLEOTIDE SEQUENCE [LARGE SCALE GENOMIC DNA]</scope>
    <source>
        <strain evidence="2 3">KCTC 32269</strain>
    </source>
</reference>
<evidence type="ECO:0000313" key="2">
    <source>
        <dbReference type="EMBL" id="PSG90012.1"/>
    </source>
</evidence>
<sequence>MKASVEKFLSPAEEQLLVSAIRAAETETSGEIRVHIEPTSSGDINKRILLVFDELNMHETALRNGVLIYVAVDDREFAIYGDEGINKVVEEDFWDNTKDIIQSQFKKGKFAEGLRQGILAAGKALKEFFPCEPDDIDELPNTISKG</sequence>
<dbReference type="Pfam" id="PF04536">
    <property type="entry name" value="TPM_phosphatase"/>
    <property type="match status" value="1"/>
</dbReference>